<dbReference type="EMBL" id="PYDT01000006">
    <property type="protein sequence ID" value="THU58358.1"/>
    <property type="molecule type" value="Genomic_DNA"/>
</dbReference>
<evidence type="ECO:0000313" key="1">
    <source>
        <dbReference type="EMBL" id="THU58358.1"/>
    </source>
</evidence>
<protein>
    <submittedName>
        <fullName evidence="1">Uncharacterized protein</fullName>
    </submittedName>
</protein>
<comment type="caution">
    <text evidence="1">The sequence shown here is derived from an EMBL/GenBank/DDBJ whole genome shotgun (WGS) entry which is preliminary data.</text>
</comment>
<evidence type="ECO:0000313" key="2">
    <source>
        <dbReference type="Proteomes" id="UP000317650"/>
    </source>
</evidence>
<name>A0A4S8J9M8_MUSBA</name>
<gene>
    <name evidence="1" type="ORF">C4D60_Mb03t13410</name>
</gene>
<sequence length="96" mass="10923">MQEIVWLETLMLTCKLAYNNLEDSWLHPDSIWWLCGLVCCGKVEHKKAERCNEPLSTSEKLDCLQAIISICFAPCFRSIDLTPTSDQKHILPLAAT</sequence>
<dbReference type="AlphaFoldDB" id="A0A4S8J9M8"/>
<proteinExistence type="predicted"/>
<keyword evidence="2" id="KW-1185">Reference proteome</keyword>
<accession>A0A4S8J9M8</accession>
<reference evidence="1 2" key="1">
    <citation type="journal article" date="2019" name="Nat. Plants">
        <title>Genome sequencing of Musa balbisiana reveals subgenome evolution and function divergence in polyploid bananas.</title>
        <authorList>
            <person name="Yao X."/>
        </authorList>
    </citation>
    <scope>NUCLEOTIDE SEQUENCE [LARGE SCALE GENOMIC DNA]</scope>
    <source>
        <strain evidence="2">cv. DH-PKW</strain>
        <tissue evidence="1">Leaves</tissue>
    </source>
</reference>
<organism evidence="1 2">
    <name type="scientific">Musa balbisiana</name>
    <name type="common">Banana</name>
    <dbReference type="NCBI Taxonomy" id="52838"/>
    <lineage>
        <taxon>Eukaryota</taxon>
        <taxon>Viridiplantae</taxon>
        <taxon>Streptophyta</taxon>
        <taxon>Embryophyta</taxon>
        <taxon>Tracheophyta</taxon>
        <taxon>Spermatophyta</taxon>
        <taxon>Magnoliopsida</taxon>
        <taxon>Liliopsida</taxon>
        <taxon>Zingiberales</taxon>
        <taxon>Musaceae</taxon>
        <taxon>Musa</taxon>
    </lineage>
</organism>
<dbReference type="Proteomes" id="UP000317650">
    <property type="component" value="Chromosome 3"/>
</dbReference>